<comment type="similarity">
    <text evidence="1">Belongs to the peptidase C40 family.</text>
</comment>
<gene>
    <name evidence="7" type="ORF">H6G03_05855</name>
</gene>
<keyword evidence="3" id="KW-0378">Hydrolase</keyword>
<dbReference type="GO" id="GO:0006508">
    <property type="term" value="P:proteolysis"/>
    <property type="evidence" value="ECO:0007669"/>
    <property type="project" value="UniProtKB-KW"/>
</dbReference>
<dbReference type="GO" id="GO:0008234">
    <property type="term" value="F:cysteine-type peptidase activity"/>
    <property type="evidence" value="ECO:0007669"/>
    <property type="project" value="UniProtKB-KW"/>
</dbReference>
<evidence type="ECO:0000256" key="2">
    <source>
        <dbReference type="ARBA" id="ARBA00022670"/>
    </source>
</evidence>
<feature type="transmembrane region" description="Helical" evidence="5">
    <location>
        <begin position="40"/>
        <end position="60"/>
    </location>
</feature>
<dbReference type="EMBL" id="JACJPW010000010">
    <property type="protein sequence ID" value="MBD2180631.1"/>
    <property type="molecule type" value="Genomic_DNA"/>
</dbReference>
<organism evidence="7 8">
    <name type="scientific">Aerosakkonema funiforme FACHB-1375</name>
    <dbReference type="NCBI Taxonomy" id="2949571"/>
    <lineage>
        <taxon>Bacteria</taxon>
        <taxon>Bacillati</taxon>
        <taxon>Cyanobacteriota</taxon>
        <taxon>Cyanophyceae</taxon>
        <taxon>Oscillatoriophycideae</taxon>
        <taxon>Aerosakkonematales</taxon>
        <taxon>Aerosakkonemataceae</taxon>
        <taxon>Aerosakkonema</taxon>
    </lineage>
</organism>
<keyword evidence="5" id="KW-0812">Transmembrane</keyword>
<evidence type="ECO:0000313" key="8">
    <source>
        <dbReference type="Proteomes" id="UP000641646"/>
    </source>
</evidence>
<reference evidence="7" key="1">
    <citation type="journal article" date="2015" name="ISME J.">
        <title>Draft Genome Sequence of Streptomyces incarnatus NRRL8089, which Produces the Nucleoside Antibiotic Sinefungin.</title>
        <authorList>
            <person name="Oshima K."/>
            <person name="Hattori M."/>
            <person name="Shimizu H."/>
            <person name="Fukuda K."/>
            <person name="Nemoto M."/>
            <person name="Inagaki K."/>
            <person name="Tamura T."/>
        </authorList>
    </citation>
    <scope>NUCLEOTIDE SEQUENCE</scope>
    <source>
        <strain evidence="7">FACHB-1375</strain>
    </source>
</reference>
<protein>
    <submittedName>
        <fullName evidence="7">C40 family peptidase</fullName>
    </submittedName>
</protein>
<feature type="domain" description="NlpC/P60" evidence="6">
    <location>
        <begin position="109"/>
        <end position="212"/>
    </location>
</feature>
<keyword evidence="2" id="KW-0645">Protease</keyword>
<dbReference type="SUPFAM" id="SSF54001">
    <property type="entry name" value="Cysteine proteinases"/>
    <property type="match status" value="1"/>
</dbReference>
<dbReference type="InterPro" id="IPR000064">
    <property type="entry name" value="NLP_P60_dom"/>
</dbReference>
<comment type="caution">
    <text evidence="7">The sequence shown here is derived from an EMBL/GenBank/DDBJ whole genome shotgun (WGS) entry which is preliminary data.</text>
</comment>
<dbReference type="RefSeq" id="WP_190463032.1">
    <property type="nucleotide sequence ID" value="NZ_JACJPW010000010.1"/>
</dbReference>
<evidence type="ECO:0000313" key="7">
    <source>
        <dbReference type="EMBL" id="MBD2180631.1"/>
    </source>
</evidence>
<name>A0A926VB54_9CYAN</name>
<keyword evidence="4" id="KW-0788">Thiol protease</keyword>
<dbReference type="Gene3D" id="3.90.1720.10">
    <property type="entry name" value="endopeptidase domain like (from Nostoc punctiforme)"/>
    <property type="match status" value="1"/>
</dbReference>
<accession>A0A926VB54</accession>
<evidence type="ECO:0000259" key="6">
    <source>
        <dbReference type="Pfam" id="PF00877"/>
    </source>
</evidence>
<evidence type="ECO:0000256" key="3">
    <source>
        <dbReference type="ARBA" id="ARBA00022801"/>
    </source>
</evidence>
<dbReference type="AlphaFoldDB" id="A0A926VB54"/>
<evidence type="ECO:0000256" key="4">
    <source>
        <dbReference type="ARBA" id="ARBA00022807"/>
    </source>
</evidence>
<reference evidence="7" key="2">
    <citation type="submission" date="2020-08" db="EMBL/GenBank/DDBJ databases">
        <authorList>
            <person name="Chen M."/>
            <person name="Teng W."/>
            <person name="Zhao L."/>
            <person name="Hu C."/>
            <person name="Zhou Y."/>
            <person name="Han B."/>
            <person name="Song L."/>
            <person name="Shu W."/>
        </authorList>
    </citation>
    <scope>NUCLEOTIDE SEQUENCE</scope>
    <source>
        <strain evidence="7">FACHB-1375</strain>
    </source>
</reference>
<dbReference type="InterPro" id="IPR038765">
    <property type="entry name" value="Papain-like_cys_pep_sf"/>
</dbReference>
<evidence type="ECO:0000256" key="5">
    <source>
        <dbReference type="SAM" id="Phobius"/>
    </source>
</evidence>
<dbReference type="Pfam" id="PF00877">
    <property type="entry name" value="NLPC_P60"/>
    <property type="match status" value="1"/>
</dbReference>
<proteinExistence type="inferred from homology"/>
<keyword evidence="5" id="KW-0472">Membrane</keyword>
<evidence type="ECO:0000256" key="1">
    <source>
        <dbReference type="ARBA" id="ARBA00007074"/>
    </source>
</evidence>
<keyword evidence="8" id="KW-1185">Reference proteome</keyword>
<dbReference type="Proteomes" id="UP000641646">
    <property type="component" value="Unassembled WGS sequence"/>
</dbReference>
<sequence>MKLSIKIEINSENLAVPNTKPVEEVEYLPVSRQSDKKVDVVAIALAMFLGILLFGGTQAVKNTSVNIASKQGKTTAVLTADKLRQDIATEALKRVRNKENFRPGVSAQCMFWVRSVLESKGINLPVSQQPFDELVRGNVAAPGMAQSLSGADIGKQIYRIQDLMPGDLVFYLDTYGNDPEGSITHVGFFVGNKKIAHRPTASGRVKLDSVTKYKFGVGVRIHDKFLRGVS</sequence>
<keyword evidence="5" id="KW-1133">Transmembrane helix</keyword>